<dbReference type="Proteomes" id="UP001172102">
    <property type="component" value="Unassembled WGS sequence"/>
</dbReference>
<comment type="caution">
    <text evidence="1">The sequence shown here is derived from an EMBL/GenBank/DDBJ whole genome shotgun (WGS) entry which is preliminary data.</text>
</comment>
<name>A0AA40B0P8_9PEZI</name>
<protein>
    <submittedName>
        <fullName evidence="1">Uncharacterized protein</fullName>
    </submittedName>
</protein>
<sequence length="177" mass="18565">MAPALGAIASVEGMVGRRVGCGQDSWGVFAASTALDALHALVASAPKGVEVGAAGWAGLIQVDNIVAVLSDGFSQDCDKLGIPLADRFTMSDLESSEISKQIKVIYVVGRLLAHLTASSKLPHVPTIQPALPTVPPSPIATVVNHFILTERFYLARLERLRTSLNAILSSTNSPNLP</sequence>
<organism evidence="1 2">
    <name type="scientific">Lasiosphaeris hirsuta</name>
    <dbReference type="NCBI Taxonomy" id="260670"/>
    <lineage>
        <taxon>Eukaryota</taxon>
        <taxon>Fungi</taxon>
        <taxon>Dikarya</taxon>
        <taxon>Ascomycota</taxon>
        <taxon>Pezizomycotina</taxon>
        <taxon>Sordariomycetes</taxon>
        <taxon>Sordariomycetidae</taxon>
        <taxon>Sordariales</taxon>
        <taxon>Lasiosphaeriaceae</taxon>
        <taxon>Lasiosphaeris</taxon>
    </lineage>
</organism>
<evidence type="ECO:0000313" key="2">
    <source>
        <dbReference type="Proteomes" id="UP001172102"/>
    </source>
</evidence>
<dbReference type="EMBL" id="JAUKUA010000002">
    <property type="protein sequence ID" value="KAK0725516.1"/>
    <property type="molecule type" value="Genomic_DNA"/>
</dbReference>
<accession>A0AA40B0P8</accession>
<evidence type="ECO:0000313" key="1">
    <source>
        <dbReference type="EMBL" id="KAK0725516.1"/>
    </source>
</evidence>
<gene>
    <name evidence="1" type="ORF">B0H67DRAFT_641924</name>
</gene>
<keyword evidence="2" id="KW-1185">Reference proteome</keyword>
<proteinExistence type="predicted"/>
<dbReference type="AlphaFoldDB" id="A0AA40B0P8"/>
<reference evidence="1" key="1">
    <citation type="submission" date="2023-06" db="EMBL/GenBank/DDBJ databases">
        <title>Genome-scale phylogeny and comparative genomics of the fungal order Sordariales.</title>
        <authorList>
            <consortium name="Lawrence Berkeley National Laboratory"/>
            <person name="Hensen N."/>
            <person name="Bonometti L."/>
            <person name="Westerberg I."/>
            <person name="Brannstrom I.O."/>
            <person name="Guillou S."/>
            <person name="Cros-Aarteil S."/>
            <person name="Calhoun S."/>
            <person name="Haridas S."/>
            <person name="Kuo A."/>
            <person name="Mondo S."/>
            <person name="Pangilinan J."/>
            <person name="Riley R."/>
            <person name="Labutti K."/>
            <person name="Andreopoulos B."/>
            <person name="Lipzen A."/>
            <person name="Chen C."/>
            <person name="Yanf M."/>
            <person name="Daum C."/>
            <person name="Ng V."/>
            <person name="Clum A."/>
            <person name="Steindorff A."/>
            <person name="Ohm R."/>
            <person name="Martin F."/>
            <person name="Silar P."/>
            <person name="Natvig D."/>
            <person name="Lalanne C."/>
            <person name="Gautier V."/>
            <person name="Ament-Velasquez S.L."/>
            <person name="Kruys A."/>
            <person name="Hutchinson M.I."/>
            <person name="Powell A.J."/>
            <person name="Barry K."/>
            <person name="Miller A.N."/>
            <person name="Grigoriev I.V."/>
            <person name="Debuchy R."/>
            <person name="Gladieux P."/>
            <person name="Thoren M.H."/>
            <person name="Johannesson H."/>
        </authorList>
    </citation>
    <scope>NUCLEOTIDE SEQUENCE</scope>
    <source>
        <strain evidence="1">SMH4607-1</strain>
    </source>
</reference>